<dbReference type="Pfam" id="PF01841">
    <property type="entry name" value="Transglut_core"/>
    <property type="match status" value="1"/>
</dbReference>
<dbReference type="STRING" id="1503961.SAMN05421736_110154"/>
<evidence type="ECO:0000313" key="2">
    <source>
        <dbReference type="EMBL" id="SDZ36007.1"/>
    </source>
</evidence>
<accession>A0A1H3SE47</accession>
<gene>
    <name evidence="2" type="ORF">SAMN05421736_110154</name>
</gene>
<sequence length="203" mass="23261">MKLILESEKLENYLHESRVVNYSHESIQETADRLFPTSLSEVEKAVIAFEFVRDEIYHSWDIQGKVVTCKASDVLAYKQGICYAKANALAALLRLQGIPTGFCYQRLMLFDVPEKGYCIHALNAVFLRTTNRWVRLDARGNKLGVDARFSLKEERLAFSPQTEMGEIDYPLVYTAPHPQTITVLQENTDALEMYQRGLPERLP</sequence>
<organism evidence="2 3">
    <name type="scientific">Evansella caseinilytica</name>
    <dbReference type="NCBI Taxonomy" id="1503961"/>
    <lineage>
        <taxon>Bacteria</taxon>
        <taxon>Bacillati</taxon>
        <taxon>Bacillota</taxon>
        <taxon>Bacilli</taxon>
        <taxon>Bacillales</taxon>
        <taxon>Bacillaceae</taxon>
        <taxon>Evansella</taxon>
    </lineage>
</organism>
<dbReference type="SUPFAM" id="SSF54001">
    <property type="entry name" value="Cysteine proteinases"/>
    <property type="match status" value="1"/>
</dbReference>
<evidence type="ECO:0000259" key="1">
    <source>
        <dbReference type="Pfam" id="PF01841"/>
    </source>
</evidence>
<dbReference type="EMBL" id="FNPI01000010">
    <property type="protein sequence ID" value="SDZ36007.1"/>
    <property type="molecule type" value="Genomic_DNA"/>
</dbReference>
<dbReference type="InterPro" id="IPR038765">
    <property type="entry name" value="Papain-like_cys_pep_sf"/>
</dbReference>
<dbReference type="InterPro" id="IPR002931">
    <property type="entry name" value="Transglutaminase-like"/>
</dbReference>
<feature type="domain" description="Transglutaminase-like" evidence="1">
    <location>
        <begin position="31"/>
        <end position="138"/>
    </location>
</feature>
<evidence type="ECO:0000313" key="3">
    <source>
        <dbReference type="Proteomes" id="UP000198935"/>
    </source>
</evidence>
<name>A0A1H3SE47_9BACI</name>
<proteinExistence type="predicted"/>
<protein>
    <submittedName>
        <fullName evidence="2">Transglutaminase-like superfamily protein</fullName>
    </submittedName>
</protein>
<dbReference type="PANTHER" id="PTHR33490:SF3">
    <property type="entry name" value="CONSERVED INTEGRAL MEMBRANE PROTEIN"/>
    <property type="match status" value="1"/>
</dbReference>
<dbReference type="PANTHER" id="PTHR33490">
    <property type="entry name" value="BLR5614 PROTEIN-RELATED"/>
    <property type="match status" value="1"/>
</dbReference>
<dbReference type="AlphaFoldDB" id="A0A1H3SE47"/>
<dbReference type="Gene3D" id="3.10.620.30">
    <property type="match status" value="1"/>
</dbReference>
<dbReference type="OrthoDB" id="5296450at2"/>
<keyword evidence="3" id="KW-1185">Reference proteome</keyword>
<dbReference type="Proteomes" id="UP000198935">
    <property type="component" value="Unassembled WGS sequence"/>
</dbReference>
<reference evidence="3" key="1">
    <citation type="submission" date="2016-10" db="EMBL/GenBank/DDBJ databases">
        <authorList>
            <person name="Varghese N."/>
            <person name="Submissions S."/>
        </authorList>
    </citation>
    <scope>NUCLEOTIDE SEQUENCE [LARGE SCALE GENOMIC DNA]</scope>
    <source>
        <strain evidence="3">SP</strain>
    </source>
</reference>